<dbReference type="Proteomes" id="UP000187013">
    <property type="component" value="Unassembled WGS sequence"/>
</dbReference>
<evidence type="ECO:0000313" key="3">
    <source>
        <dbReference type="EMBL" id="GAV52338.1"/>
    </source>
</evidence>
<feature type="region of interest" description="Disordered" evidence="1">
    <location>
        <begin position="55"/>
        <end position="133"/>
    </location>
</feature>
<comment type="caution">
    <text evidence="3">The sequence shown here is derived from an EMBL/GenBank/DDBJ whole genome shotgun (WGS) entry which is preliminary data.</text>
</comment>
<proteinExistence type="predicted"/>
<organism evidence="3 4">
    <name type="scientific">Zygosaccharomyces rouxii</name>
    <dbReference type="NCBI Taxonomy" id="4956"/>
    <lineage>
        <taxon>Eukaryota</taxon>
        <taxon>Fungi</taxon>
        <taxon>Dikarya</taxon>
        <taxon>Ascomycota</taxon>
        <taxon>Saccharomycotina</taxon>
        <taxon>Saccharomycetes</taxon>
        <taxon>Saccharomycetales</taxon>
        <taxon>Saccharomycetaceae</taxon>
        <taxon>Zygosaccharomyces</taxon>
    </lineage>
</organism>
<dbReference type="OrthoDB" id="4055815at2759"/>
<sequence length="133" mass="15193">MPYLKVTLTLNFQDRNSSRIINRQSTFVYIILRLSTYLFISLILIILTVIMSDPSHTHDDQPKDPKFVQKEADLKEHPTLKLNRGGEIKEVDAASLRKPHARSFGRSFQLPDEGQERNNAGGLLRNDGHRPGK</sequence>
<evidence type="ECO:0000313" key="4">
    <source>
        <dbReference type="Proteomes" id="UP000187013"/>
    </source>
</evidence>
<evidence type="ECO:0000256" key="2">
    <source>
        <dbReference type="SAM" id="Phobius"/>
    </source>
</evidence>
<keyword evidence="2" id="KW-1133">Transmembrane helix</keyword>
<gene>
    <name evidence="3" type="ORF">ZYGR_0AG03290</name>
</gene>
<evidence type="ECO:0000256" key="1">
    <source>
        <dbReference type="SAM" id="MobiDB-lite"/>
    </source>
</evidence>
<accession>A0A1Q3A9H8</accession>
<dbReference type="EMBL" id="BDGX01000033">
    <property type="protein sequence ID" value="GAV52338.1"/>
    <property type="molecule type" value="Genomic_DNA"/>
</dbReference>
<protein>
    <submittedName>
        <fullName evidence="3">Uncharacterized protein</fullName>
    </submittedName>
</protein>
<keyword evidence="2" id="KW-0472">Membrane</keyword>
<feature type="compositionally biased region" description="Basic and acidic residues" evidence="1">
    <location>
        <begin position="55"/>
        <end position="92"/>
    </location>
</feature>
<keyword evidence="2" id="KW-0812">Transmembrane</keyword>
<feature type="transmembrane region" description="Helical" evidence="2">
    <location>
        <begin position="27"/>
        <end position="51"/>
    </location>
</feature>
<name>A0A1Q3A9H8_ZYGRO</name>
<dbReference type="AlphaFoldDB" id="A0A1Q3A9H8"/>
<reference evidence="3 4" key="1">
    <citation type="submission" date="2016-08" db="EMBL/GenBank/DDBJ databases">
        <title>Draft genome sequence of allopolyploid Zygosaccharomyces rouxii.</title>
        <authorList>
            <person name="Watanabe J."/>
            <person name="Uehara K."/>
            <person name="Mogi Y."/>
            <person name="Tsukioka Y."/>
        </authorList>
    </citation>
    <scope>NUCLEOTIDE SEQUENCE [LARGE SCALE GENOMIC DNA]</scope>
    <source>
        <strain evidence="3 4">NBRC 110957</strain>
    </source>
</reference>